<protein>
    <submittedName>
        <fullName evidence="1">Uncharacterized protein</fullName>
    </submittedName>
</protein>
<sequence length="85" mass="9011">MTGTASTLCFTSVSITSFMTADLPRAARLLFVPTFDPGTLDSFSDPIQSILSSSASELNRSLSLEISMFTTSLGFPLSALTILVN</sequence>
<name>A0A5B7CY20_PORTR</name>
<proteinExistence type="predicted"/>
<comment type="caution">
    <text evidence="1">The sequence shown here is derived from an EMBL/GenBank/DDBJ whole genome shotgun (WGS) entry which is preliminary data.</text>
</comment>
<organism evidence="1 2">
    <name type="scientific">Portunus trituberculatus</name>
    <name type="common">Swimming crab</name>
    <name type="synonym">Neptunus trituberculatus</name>
    <dbReference type="NCBI Taxonomy" id="210409"/>
    <lineage>
        <taxon>Eukaryota</taxon>
        <taxon>Metazoa</taxon>
        <taxon>Ecdysozoa</taxon>
        <taxon>Arthropoda</taxon>
        <taxon>Crustacea</taxon>
        <taxon>Multicrustacea</taxon>
        <taxon>Malacostraca</taxon>
        <taxon>Eumalacostraca</taxon>
        <taxon>Eucarida</taxon>
        <taxon>Decapoda</taxon>
        <taxon>Pleocyemata</taxon>
        <taxon>Brachyura</taxon>
        <taxon>Eubrachyura</taxon>
        <taxon>Portunoidea</taxon>
        <taxon>Portunidae</taxon>
        <taxon>Portuninae</taxon>
        <taxon>Portunus</taxon>
    </lineage>
</organism>
<evidence type="ECO:0000313" key="2">
    <source>
        <dbReference type="Proteomes" id="UP000324222"/>
    </source>
</evidence>
<reference evidence="1 2" key="1">
    <citation type="submission" date="2019-05" db="EMBL/GenBank/DDBJ databases">
        <title>Another draft genome of Portunus trituberculatus and its Hox gene families provides insights of decapod evolution.</title>
        <authorList>
            <person name="Jeong J.-H."/>
            <person name="Song I."/>
            <person name="Kim S."/>
            <person name="Choi T."/>
            <person name="Kim D."/>
            <person name="Ryu S."/>
            <person name="Kim W."/>
        </authorList>
    </citation>
    <scope>NUCLEOTIDE SEQUENCE [LARGE SCALE GENOMIC DNA]</scope>
    <source>
        <tissue evidence="1">Muscle</tissue>
    </source>
</reference>
<accession>A0A5B7CY20</accession>
<keyword evidence="2" id="KW-1185">Reference proteome</keyword>
<dbReference type="Proteomes" id="UP000324222">
    <property type="component" value="Unassembled WGS sequence"/>
</dbReference>
<dbReference type="AlphaFoldDB" id="A0A5B7CY20"/>
<gene>
    <name evidence="1" type="ORF">E2C01_007379</name>
</gene>
<evidence type="ECO:0000313" key="1">
    <source>
        <dbReference type="EMBL" id="MPC14612.1"/>
    </source>
</evidence>
<dbReference type="EMBL" id="VSRR010000365">
    <property type="protein sequence ID" value="MPC14612.1"/>
    <property type="molecule type" value="Genomic_DNA"/>
</dbReference>